<dbReference type="EMBL" id="BLXT01006765">
    <property type="protein sequence ID" value="GFO33188.1"/>
    <property type="molecule type" value="Genomic_DNA"/>
</dbReference>
<gene>
    <name evidence="1" type="ORF">PoB_005969300</name>
</gene>
<dbReference type="AlphaFoldDB" id="A0AAV4CLZ1"/>
<sequence>MTSDRTPVAGLKPATGGSLLLWSPPFSDGIKHLYGKLDVDVEQQQRLTSDSILSAAAAAAAADTIAYSRDDEDITTNNRYNFQHEKRATRIAFKCRTELARLQSAAVRAVLAC</sequence>
<comment type="caution">
    <text evidence="1">The sequence shown here is derived from an EMBL/GenBank/DDBJ whole genome shotgun (WGS) entry which is preliminary data.</text>
</comment>
<reference evidence="1 2" key="1">
    <citation type="journal article" date="2021" name="Elife">
        <title>Chloroplast acquisition without the gene transfer in kleptoplastic sea slugs, Plakobranchus ocellatus.</title>
        <authorList>
            <person name="Maeda T."/>
            <person name="Takahashi S."/>
            <person name="Yoshida T."/>
            <person name="Shimamura S."/>
            <person name="Takaki Y."/>
            <person name="Nagai Y."/>
            <person name="Toyoda A."/>
            <person name="Suzuki Y."/>
            <person name="Arimoto A."/>
            <person name="Ishii H."/>
            <person name="Satoh N."/>
            <person name="Nishiyama T."/>
            <person name="Hasebe M."/>
            <person name="Maruyama T."/>
            <person name="Minagawa J."/>
            <person name="Obokata J."/>
            <person name="Shigenobu S."/>
        </authorList>
    </citation>
    <scope>NUCLEOTIDE SEQUENCE [LARGE SCALE GENOMIC DNA]</scope>
</reference>
<name>A0AAV4CLZ1_9GAST</name>
<proteinExistence type="predicted"/>
<keyword evidence="2" id="KW-1185">Reference proteome</keyword>
<evidence type="ECO:0000313" key="2">
    <source>
        <dbReference type="Proteomes" id="UP000735302"/>
    </source>
</evidence>
<accession>A0AAV4CLZ1</accession>
<protein>
    <submittedName>
        <fullName evidence="1">Uncharacterized protein</fullName>
    </submittedName>
</protein>
<evidence type="ECO:0000313" key="1">
    <source>
        <dbReference type="EMBL" id="GFO33188.1"/>
    </source>
</evidence>
<dbReference type="Proteomes" id="UP000735302">
    <property type="component" value="Unassembled WGS sequence"/>
</dbReference>
<organism evidence="1 2">
    <name type="scientific">Plakobranchus ocellatus</name>
    <dbReference type="NCBI Taxonomy" id="259542"/>
    <lineage>
        <taxon>Eukaryota</taxon>
        <taxon>Metazoa</taxon>
        <taxon>Spiralia</taxon>
        <taxon>Lophotrochozoa</taxon>
        <taxon>Mollusca</taxon>
        <taxon>Gastropoda</taxon>
        <taxon>Heterobranchia</taxon>
        <taxon>Euthyneura</taxon>
        <taxon>Panpulmonata</taxon>
        <taxon>Sacoglossa</taxon>
        <taxon>Placobranchoidea</taxon>
        <taxon>Plakobranchidae</taxon>
        <taxon>Plakobranchus</taxon>
    </lineage>
</organism>